<sequence>MILPRMFHSATLLSSGKVLVVGGNYPNSSACEKYDPVSNIWTSIASMSTGRFLHTTTLLSDGKLFIVGGFDG</sequence>
<dbReference type="SMART" id="SM00612">
    <property type="entry name" value="Kelch"/>
    <property type="match status" value="1"/>
</dbReference>
<dbReference type="InterPro" id="IPR006652">
    <property type="entry name" value="Kelch_1"/>
</dbReference>
<dbReference type="InterPro" id="IPR015915">
    <property type="entry name" value="Kelch-typ_b-propeller"/>
</dbReference>
<protein>
    <submittedName>
        <fullName evidence="2">Uncharacterized protein</fullName>
    </submittedName>
</protein>
<dbReference type="SUPFAM" id="SSF117281">
    <property type="entry name" value="Kelch motif"/>
    <property type="match status" value="1"/>
</dbReference>
<keyword evidence="1" id="KW-0880">Kelch repeat</keyword>
<dbReference type="AlphaFoldDB" id="A0A8S2SAF0"/>
<dbReference type="Gene3D" id="2.120.10.80">
    <property type="entry name" value="Kelch-type beta propeller"/>
    <property type="match status" value="1"/>
</dbReference>
<feature type="non-terminal residue" evidence="2">
    <location>
        <position position="72"/>
    </location>
</feature>
<gene>
    <name evidence="2" type="ORF">BYL167_LOCUS24170</name>
</gene>
<organism evidence="2 3">
    <name type="scientific">Rotaria magnacalcarata</name>
    <dbReference type="NCBI Taxonomy" id="392030"/>
    <lineage>
        <taxon>Eukaryota</taxon>
        <taxon>Metazoa</taxon>
        <taxon>Spiralia</taxon>
        <taxon>Gnathifera</taxon>
        <taxon>Rotifera</taxon>
        <taxon>Eurotatoria</taxon>
        <taxon>Bdelloidea</taxon>
        <taxon>Philodinida</taxon>
        <taxon>Philodinidae</taxon>
        <taxon>Rotaria</taxon>
    </lineage>
</organism>
<dbReference type="Pfam" id="PF01344">
    <property type="entry name" value="Kelch_1"/>
    <property type="match status" value="1"/>
</dbReference>
<accession>A0A8S2SAF0</accession>
<name>A0A8S2SAF0_9BILA</name>
<evidence type="ECO:0000313" key="3">
    <source>
        <dbReference type="Proteomes" id="UP000681967"/>
    </source>
</evidence>
<dbReference type="EMBL" id="CAJOBH010019961">
    <property type="protein sequence ID" value="CAF4215573.1"/>
    <property type="molecule type" value="Genomic_DNA"/>
</dbReference>
<proteinExistence type="predicted"/>
<comment type="caution">
    <text evidence="2">The sequence shown here is derived from an EMBL/GenBank/DDBJ whole genome shotgun (WGS) entry which is preliminary data.</text>
</comment>
<evidence type="ECO:0000256" key="1">
    <source>
        <dbReference type="ARBA" id="ARBA00022441"/>
    </source>
</evidence>
<reference evidence="2" key="1">
    <citation type="submission" date="2021-02" db="EMBL/GenBank/DDBJ databases">
        <authorList>
            <person name="Nowell W R."/>
        </authorList>
    </citation>
    <scope>NUCLEOTIDE SEQUENCE</scope>
</reference>
<evidence type="ECO:0000313" key="2">
    <source>
        <dbReference type="EMBL" id="CAF4215573.1"/>
    </source>
</evidence>
<dbReference type="Proteomes" id="UP000681967">
    <property type="component" value="Unassembled WGS sequence"/>
</dbReference>